<organism evidence="1 2">
    <name type="scientific">Myxococcus xanthus (strain DK1622)</name>
    <dbReference type="NCBI Taxonomy" id="246197"/>
    <lineage>
        <taxon>Bacteria</taxon>
        <taxon>Pseudomonadati</taxon>
        <taxon>Myxococcota</taxon>
        <taxon>Myxococcia</taxon>
        <taxon>Myxococcales</taxon>
        <taxon>Cystobacterineae</taxon>
        <taxon>Myxococcaceae</taxon>
        <taxon>Myxococcus</taxon>
    </lineage>
</organism>
<keyword evidence="2" id="KW-1185">Reference proteome</keyword>
<sequence length="337" mass="37752">MKRLGLVERARTVTPALLHAKRWISFEHCIASLHWVAVWGMPTLLMHLTAIERMAANPGELPADWVRALSEDLPYARFGAALPDLPLCEGIRGGLAAFLPERELPHFARLYHERAPVGFGLKMAELVASGALVGTEPGLAVLAGYFTHLCLDRRLYPVVDRLVVRHRRRGERALEAHRDIEWAQTLFYLRELHGMELLGTPRVREKCQVVKSLGFPWRGIGGGLYELVRLSSQERVGQAPSKSEVDGWVRGLYVSGLFLSSPMGRARALPAYARLSFQELYRNDTFDFAAEVEGTLDTARSVLRRLHGYMARGTFTPRTRARFLEAFPEGTLGARAA</sequence>
<dbReference type="HOGENOM" id="CLU_936350_0_0_7"/>
<evidence type="ECO:0008006" key="3">
    <source>
        <dbReference type="Google" id="ProtNLM"/>
    </source>
</evidence>
<accession>Q1D2K5</accession>
<evidence type="ECO:0000313" key="1">
    <source>
        <dbReference type="EMBL" id="ABF92001.1"/>
    </source>
</evidence>
<dbReference type="STRING" id="246197.MXAN_4962"/>
<proteinExistence type="predicted"/>
<dbReference type="eggNOG" id="ENOG5030T73">
    <property type="taxonomic scope" value="Bacteria"/>
</dbReference>
<protein>
    <recommendedName>
        <fullName evidence="3">Phospholipase C/D domain-containing protein</fullName>
    </recommendedName>
</protein>
<gene>
    <name evidence="1" type="ordered locus">MXAN_4962</name>
</gene>
<dbReference type="KEGG" id="mxa:MXAN_4962"/>
<name>Q1D2K5_MYXXD</name>
<reference evidence="1 2" key="1">
    <citation type="journal article" date="2006" name="Proc. Natl. Acad. Sci. U.S.A.">
        <title>Evolution of sensory complexity recorded in a myxobacterial genome.</title>
        <authorList>
            <person name="Goldman B.S."/>
            <person name="Nierman W.C."/>
            <person name="Kaiser D."/>
            <person name="Slater S.C."/>
            <person name="Durkin A.S."/>
            <person name="Eisen J.A."/>
            <person name="Ronning C.M."/>
            <person name="Barbazuk W.B."/>
            <person name="Blanchard M."/>
            <person name="Field C."/>
            <person name="Halling C."/>
            <person name="Hinkle G."/>
            <person name="Iartchuk O."/>
            <person name="Kim H.S."/>
            <person name="Mackenzie C."/>
            <person name="Madupu R."/>
            <person name="Miller N."/>
            <person name="Shvartsbeyn A."/>
            <person name="Sullivan S.A."/>
            <person name="Vaudin M."/>
            <person name="Wiegand R."/>
            <person name="Kaplan H.B."/>
        </authorList>
    </citation>
    <scope>NUCLEOTIDE SEQUENCE [LARGE SCALE GENOMIC DNA]</scope>
    <source>
        <strain evidence="2">DK1622</strain>
    </source>
</reference>
<dbReference type="EMBL" id="CP000113">
    <property type="protein sequence ID" value="ABF92001.1"/>
    <property type="molecule type" value="Genomic_DNA"/>
</dbReference>
<evidence type="ECO:0000313" key="2">
    <source>
        <dbReference type="Proteomes" id="UP000002402"/>
    </source>
</evidence>
<dbReference type="Proteomes" id="UP000002402">
    <property type="component" value="Chromosome"/>
</dbReference>
<dbReference type="EnsemblBacteria" id="ABF92001">
    <property type="protein sequence ID" value="ABF92001"/>
    <property type="gene ID" value="MXAN_4962"/>
</dbReference>
<dbReference type="AlphaFoldDB" id="Q1D2K5"/>